<dbReference type="Proteomes" id="UP000789860">
    <property type="component" value="Unassembled WGS sequence"/>
</dbReference>
<organism evidence="1 2">
    <name type="scientific">Scutellospora calospora</name>
    <dbReference type="NCBI Taxonomy" id="85575"/>
    <lineage>
        <taxon>Eukaryota</taxon>
        <taxon>Fungi</taxon>
        <taxon>Fungi incertae sedis</taxon>
        <taxon>Mucoromycota</taxon>
        <taxon>Glomeromycotina</taxon>
        <taxon>Glomeromycetes</taxon>
        <taxon>Diversisporales</taxon>
        <taxon>Gigasporaceae</taxon>
        <taxon>Scutellospora</taxon>
    </lineage>
</organism>
<sequence length="1174" mass="136394">MEFFKDIITLSLMVEVVSSDGTSTSFSLEEPNYNDFPSMSLDQMREYLYKKGLIIGRQNTNFRNVSGSKLSLAREPECKLKDILTPTNEQVQDGFFTFYLDKDLEMPSFPEIVQNLNLDKGCKKLNDGTIIATKKKAYSIKNQHMMEVVIENKLEQHSIEHTRRKILVCKKGFIRLLQEDLEPTEEYITAVKNALKCNDNPSRRDALNRVGEEYGYFWPKETRLGGKFFLDDDQENNLDELRNLKNFQNWQIIEQPESELLPLFNLLPQDLILKIKEVIGMTLLYSSHLTIHISTKCGSKTMNIPKPNEISTFKNVKIFTSVIIMNNQRPYRNVFGIRVEYMDDEHPYVVVHRIGPARKFFNLSIPYMLIGYPEDLPIGPLSEFPIDYIWTKECQFNRSDSNIHITEHPSLDFYDYCWIGTCTLRCNNNQSYNFGRSKDVISYHFRRNQPDNATNICCYQYDLLNEQIKHTLNFEINYVIIVNTPGLFRVFNPVNHNLKYRSCRPEFLLRNSRTFTGERWQLDPFPTCIFASIHCSDDDNPFLLNIHKKYPIVRSLGNVSQNLNTSIGYVITMHNSTNYRISQPENTNQKTNMKNKISQPENTNQETNIKNIISQPENTNQGTNIRNKISKSENKNQETNIKNKIPQSEKSENINQETNIKNQISHLINQIKNEALSFKINHGFIINSQTMHAAANPAFDIKLNPNINFINNYEVKITSTKNRKETFLLENNIDSSSFLSLPPKLINIMKRSTSTDWLNNNSPVNDTCIEIKCQKVVLDFERETMRPTEELTTAINKALNNQRPYQELIKVFIQYGYILSQKIILGEKLYETLHLSLQEQNFNGQKLEIKELFLVKLSKLSKLDELFTLLKSNYGFDIKYLMSTYGEAIKKEDIKKWIEVYFEQDFKTLQIINQDKLFPLYKIFKEPICSEIESILGINNENKILMTGIEQIIEDTKYYHISFSDHLNSSNYQIFAKIVRINENSNEAISIDIAFVKIQSETRTGFLAIIENFDRIKNIDLSELHIMWMLVGLPDEINFFSIHTRKLSILSMENRQIESKEASILLKIPENFSQTSIISLSFEYLLTFDKILSQKHEIKLDIDYGPSNSNIYSNESSGSESDDASNNSEESQESIIKYSLNSCIFISEEVFIEADIPRSKNKLIYVKAMGLPIN</sequence>
<reference evidence="1" key="1">
    <citation type="submission" date="2021-06" db="EMBL/GenBank/DDBJ databases">
        <authorList>
            <person name="Kallberg Y."/>
            <person name="Tangrot J."/>
            <person name="Rosling A."/>
        </authorList>
    </citation>
    <scope>NUCLEOTIDE SEQUENCE</scope>
    <source>
        <strain evidence="1">AU212A</strain>
    </source>
</reference>
<keyword evidence="2" id="KW-1185">Reference proteome</keyword>
<gene>
    <name evidence="1" type="ORF">SCALOS_LOCUS2613</name>
</gene>
<evidence type="ECO:0000313" key="1">
    <source>
        <dbReference type="EMBL" id="CAG8485476.1"/>
    </source>
</evidence>
<name>A0ACA9KR24_9GLOM</name>
<evidence type="ECO:0000313" key="2">
    <source>
        <dbReference type="Proteomes" id="UP000789860"/>
    </source>
</evidence>
<dbReference type="EMBL" id="CAJVPM010002376">
    <property type="protein sequence ID" value="CAG8485476.1"/>
    <property type="molecule type" value="Genomic_DNA"/>
</dbReference>
<proteinExistence type="predicted"/>
<protein>
    <submittedName>
        <fullName evidence="1">712_t:CDS:1</fullName>
    </submittedName>
</protein>
<comment type="caution">
    <text evidence="1">The sequence shown here is derived from an EMBL/GenBank/DDBJ whole genome shotgun (WGS) entry which is preliminary data.</text>
</comment>
<accession>A0ACA9KR24</accession>